<name>A0ABP8GDM8_9BURK</name>
<proteinExistence type="predicted"/>
<evidence type="ECO:0008006" key="3">
    <source>
        <dbReference type="Google" id="ProtNLM"/>
    </source>
</evidence>
<dbReference type="RefSeq" id="WP_345245389.1">
    <property type="nucleotide sequence ID" value="NZ_BAABFO010000001.1"/>
</dbReference>
<gene>
    <name evidence="1" type="ORF">GCM10023144_01900</name>
</gene>
<organism evidence="1 2">
    <name type="scientific">Pigmentiphaga soli</name>
    <dbReference type="NCBI Taxonomy" id="1007095"/>
    <lineage>
        <taxon>Bacteria</taxon>
        <taxon>Pseudomonadati</taxon>
        <taxon>Pseudomonadota</taxon>
        <taxon>Betaproteobacteria</taxon>
        <taxon>Burkholderiales</taxon>
        <taxon>Alcaligenaceae</taxon>
        <taxon>Pigmentiphaga</taxon>
    </lineage>
</organism>
<comment type="caution">
    <text evidence="1">The sequence shown here is derived from an EMBL/GenBank/DDBJ whole genome shotgun (WGS) entry which is preliminary data.</text>
</comment>
<sequence>MTGLLPYSAKHLAAAAVLLSLCCGSARGGERIEAASPRGIAEPLFVDGAPSPAWAVVLFAGHDGALDLDEAGPRRLRGNFLVRTQGYWAGAGMAAALFDAPADHAAGMPDTFRLSDAARQDVAAAVALLRARYPAARIALMGTSRGTVTVGNVLARDPALADAYVMTSPVTVATRSQPGLSGMHWRGGLAQVLVLANENDGCSVSPFAAARGMARRNGFDFRAVSSARSDGKECGGGAPHGFAGIEPQVLDTVRDWLAGVSAGRL</sequence>
<dbReference type="Gene3D" id="3.40.50.1820">
    <property type="entry name" value="alpha/beta hydrolase"/>
    <property type="match status" value="1"/>
</dbReference>
<dbReference type="Proteomes" id="UP001501671">
    <property type="component" value="Unassembled WGS sequence"/>
</dbReference>
<keyword evidence="2" id="KW-1185">Reference proteome</keyword>
<accession>A0ABP8GDM8</accession>
<evidence type="ECO:0000313" key="1">
    <source>
        <dbReference type="EMBL" id="GAA4322152.1"/>
    </source>
</evidence>
<dbReference type="SUPFAM" id="SSF53474">
    <property type="entry name" value="alpha/beta-Hydrolases"/>
    <property type="match status" value="1"/>
</dbReference>
<reference evidence="2" key="1">
    <citation type="journal article" date="2019" name="Int. J. Syst. Evol. Microbiol.">
        <title>The Global Catalogue of Microorganisms (GCM) 10K type strain sequencing project: providing services to taxonomists for standard genome sequencing and annotation.</title>
        <authorList>
            <consortium name="The Broad Institute Genomics Platform"/>
            <consortium name="The Broad Institute Genome Sequencing Center for Infectious Disease"/>
            <person name="Wu L."/>
            <person name="Ma J."/>
        </authorList>
    </citation>
    <scope>NUCLEOTIDE SEQUENCE [LARGE SCALE GENOMIC DNA]</scope>
    <source>
        <strain evidence="2">JCM 17666</strain>
    </source>
</reference>
<dbReference type="InterPro" id="IPR029058">
    <property type="entry name" value="AB_hydrolase_fold"/>
</dbReference>
<dbReference type="EMBL" id="BAABFO010000001">
    <property type="protein sequence ID" value="GAA4322152.1"/>
    <property type="molecule type" value="Genomic_DNA"/>
</dbReference>
<evidence type="ECO:0000313" key="2">
    <source>
        <dbReference type="Proteomes" id="UP001501671"/>
    </source>
</evidence>
<protein>
    <recommendedName>
        <fullName evidence="3">Alpha/beta hydrolase</fullName>
    </recommendedName>
</protein>